<gene>
    <name evidence="4" type="ORF">H8K32_08005</name>
</gene>
<organism evidence="4 5">
    <name type="scientific">Undibacterium jejuense</name>
    <dbReference type="NCBI Taxonomy" id="1344949"/>
    <lineage>
        <taxon>Bacteria</taxon>
        <taxon>Pseudomonadati</taxon>
        <taxon>Pseudomonadota</taxon>
        <taxon>Betaproteobacteria</taxon>
        <taxon>Burkholderiales</taxon>
        <taxon>Oxalobacteraceae</taxon>
        <taxon>Undibacterium</taxon>
    </lineage>
</organism>
<dbReference type="AlphaFoldDB" id="A0A923KKL1"/>
<feature type="chain" id="PRO_5036927800" evidence="2">
    <location>
        <begin position="25"/>
        <end position="264"/>
    </location>
</feature>
<dbReference type="Pfam" id="PF00497">
    <property type="entry name" value="SBP_bac_3"/>
    <property type="match status" value="1"/>
</dbReference>
<comment type="caution">
    <text evidence="4">The sequence shown here is derived from an EMBL/GenBank/DDBJ whole genome shotgun (WGS) entry which is preliminary data.</text>
</comment>
<dbReference type="SMART" id="SM00062">
    <property type="entry name" value="PBPb"/>
    <property type="match status" value="1"/>
</dbReference>
<feature type="domain" description="Solute-binding protein family 3/N-terminal" evidence="3">
    <location>
        <begin position="30"/>
        <end position="259"/>
    </location>
</feature>
<protein>
    <submittedName>
        <fullName evidence="4">Transporter substrate-binding domain-containing protein</fullName>
    </submittedName>
</protein>
<evidence type="ECO:0000256" key="1">
    <source>
        <dbReference type="ARBA" id="ARBA00022729"/>
    </source>
</evidence>
<evidence type="ECO:0000259" key="3">
    <source>
        <dbReference type="SMART" id="SM00062"/>
    </source>
</evidence>
<keyword evidence="1 2" id="KW-0732">Signal</keyword>
<feature type="signal peptide" evidence="2">
    <location>
        <begin position="1"/>
        <end position="24"/>
    </location>
</feature>
<name>A0A923KKL1_9BURK</name>
<evidence type="ECO:0000313" key="5">
    <source>
        <dbReference type="Proteomes" id="UP000634011"/>
    </source>
</evidence>
<dbReference type="Gene3D" id="3.40.190.10">
    <property type="entry name" value="Periplasmic binding protein-like II"/>
    <property type="match status" value="2"/>
</dbReference>
<proteinExistence type="predicted"/>
<dbReference type="Proteomes" id="UP000634011">
    <property type="component" value="Unassembled WGS sequence"/>
</dbReference>
<reference evidence="4" key="1">
    <citation type="submission" date="2020-08" db="EMBL/GenBank/DDBJ databases">
        <title>Novel species isolated from subtropical streams in China.</title>
        <authorList>
            <person name="Lu H."/>
        </authorList>
    </citation>
    <scope>NUCLEOTIDE SEQUENCE</scope>
    <source>
        <strain evidence="4">KACC 12607</strain>
    </source>
</reference>
<evidence type="ECO:0000313" key="4">
    <source>
        <dbReference type="EMBL" id="MBC3862035.1"/>
    </source>
</evidence>
<dbReference type="InterPro" id="IPR001638">
    <property type="entry name" value="Solute-binding_3/MltF_N"/>
</dbReference>
<sequence length="264" mass="30040">MHRWFSDLFVLFTISLATSATVLAQEACPKVVISADPAYPPLHWYDGQHFQGASITLTTKALNAIGVPFEFRYLGPWKRVLIAAENGSIDLVTSLKDTPERREFLTFSLPLLSNPVAVFVRKGESFSFAKKEDLIGRRGGVARGNRFGQPFDSFMDEHLQVEVTHNMETSFRMLIANRFDYVLTGYYPATNALMTSKLDLRIQAVKPFVTETANLVGFVSKSPCLKYLNAFNEQIDKMRKNGDIDRELKKATEEWRRHPMLHKD</sequence>
<evidence type="ECO:0000256" key="2">
    <source>
        <dbReference type="SAM" id="SignalP"/>
    </source>
</evidence>
<dbReference type="SUPFAM" id="SSF53850">
    <property type="entry name" value="Periplasmic binding protein-like II"/>
    <property type="match status" value="1"/>
</dbReference>
<accession>A0A923KKL1</accession>
<dbReference type="RefSeq" id="WP_186911960.1">
    <property type="nucleotide sequence ID" value="NZ_JACOFV010000006.1"/>
</dbReference>
<dbReference type="EMBL" id="JACOFV010000006">
    <property type="protein sequence ID" value="MBC3862035.1"/>
    <property type="molecule type" value="Genomic_DNA"/>
</dbReference>
<dbReference type="PANTHER" id="PTHR35936">
    <property type="entry name" value="MEMBRANE-BOUND LYTIC MUREIN TRANSGLYCOSYLASE F"/>
    <property type="match status" value="1"/>
</dbReference>
<keyword evidence="5" id="KW-1185">Reference proteome</keyword>
<dbReference type="PANTHER" id="PTHR35936:SF35">
    <property type="entry name" value="L-CYSTINE-BINDING PROTEIN TCYJ"/>
    <property type="match status" value="1"/>
</dbReference>